<dbReference type="Proteomes" id="UP000663792">
    <property type="component" value="Unassembled WGS sequence"/>
</dbReference>
<accession>A0A939BYN3</accession>
<dbReference type="InterPro" id="IPR045257">
    <property type="entry name" value="E2/Pdx1"/>
</dbReference>
<dbReference type="InterPro" id="IPR011053">
    <property type="entry name" value="Single_hybrid_motif"/>
</dbReference>
<dbReference type="AlphaFoldDB" id="A0A939BYN3"/>
<dbReference type="CDD" id="cd06849">
    <property type="entry name" value="lipoyl_domain"/>
    <property type="match status" value="1"/>
</dbReference>
<sequence length="86" mass="9002">MAEAIIMPELGQTVSGGTITTWLVPVGGTIELGDPLLVVETDKTELEVESVAEGTVLRHCFPEGTEVESGTVIAYIGEDGEEVPTS</sequence>
<reference evidence="2" key="1">
    <citation type="submission" date="2021-01" db="EMBL/GenBank/DDBJ databases">
        <title>YIM 132084 draft genome.</title>
        <authorList>
            <person name="An D."/>
        </authorList>
    </citation>
    <scope>NUCLEOTIDE SEQUENCE</scope>
    <source>
        <strain evidence="2">YIM 132084</strain>
    </source>
</reference>
<organism evidence="2 3">
    <name type="scientific">Nakamurella leprariae</name>
    <dbReference type="NCBI Taxonomy" id="2803911"/>
    <lineage>
        <taxon>Bacteria</taxon>
        <taxon>Bacillati</taxon>
        <taxon>Actinomycetota</taxon>
        <taxon>Actinomycetes</taxon>
        <taxon>Nakamurellales</taxon>
        <taxon>Nakamurellaceae</taxon>
        <taxon>Nakamurella</taxon>
    </lineage>
</organism>
<dbReference type="EMBL" id="JAERWK010000008">
    <property type="protein sequence ID" value="MBM9466811.1"/>
    <property type="molecule type" value="Genomic_DNA"/>
</dbReference>
<dbReference type="PROSITE" id="PS50968">
    <property type="entry name" value="BIOTINYL_LIPOYL"/>
    <property type="match status" value="1"/>
</dbReference>
<dbReference type="InterPro" id="IPR000089">
    <property type="entry name" value="Biotin_lipoyl"/>
</dbReference>
<dbReference type="GO" id="GO:0006086">
    <property type="term" value="P:pyruvate decarboxylation to acetyl-CoA"/>
    <property type="evidence" value="ECO:0007669"/>
    <property type="project" value="InterPro"/>
</dbReference>
<dbReference type="RefSeq" id="WP_205259772.1">
    <property type="nucleotide sequence ID" value="NZ_JAERWK010000008.1"/>
</dbReference>
<keyword evidence="3" id="KW-1185">Reference proteome</keyword>
<name>A0A939BYN3_9ACTN</name>
<dbReference type="SUPFAM" id="SSF51230">
    <property type="entry name" value="Single hybrid motif"/>
    <property type="match status" value="1"/>
</dbReference>
<dbReference type="PANTHER" id="PTHR23151">
    <property type="entry name" value="DIHYDROLIPOAMIDE ACETYL/SUCCINYL-TRANSFERASE-RELATED"/>
    <property type="match status" value="1"/>
</dbReference>
<feature type="domain" description="Lipoyl-binding" evidence="1">
    <location>
        <begin position="2"/>
        <end position="77"/>
    </location>
</feature>
<evidence type="ECO:0000313" key="2">
    <source>
        <dbReference type="EMBL" id="MBM9466811.1"/>
    </source>
</evidence>
<evidence type="ECO:0000313" key="3">
    <source>
        <dbReference type="Proteomes" id="UP000663792"/>
    </source>
</evidence>
<proteinExistence type="predicted"/>
<protein>
    <recommendedName>
        <fullName evidence="1">Lipoyl-binding domain-containing protein</fullName>
    </recommendedName>
</protein>
<dbReference type="Pfam" id="PF00364">
    <property type="entry name" value="Biotin_lipoyl"/>
    <property type="match status" value="1"/>
</dbReference>
<dbReference type="Gene3D" id="2.40.50.100">
    <property type="match status" value="1"/>
</dbReference>
<evidence type="ECO:0000259" key="1">
    <source>
        <dbReference type="PROSITE" id="PS50968"/>
    </source>
</evidence>
<dbReference type="PANTHER" id="PTHR23151:SF90">
    <property type="entry name" value="DIHYDROLIPOYLLYSINE-RESIDUE ACETYLTRANSFERASE COMPONENT OF PYRUVATE DEHYDROGENASE COMPLEX, MITOCHONDRIAL-RELATED"/>
    <property type="match status" value="1"/>
</dbReference>
<gene>
    <name evidence="2" type="ORF">JL106_05885</name>
</gene>
<comment type="caution">
    <text evidence="2">The sequence shown here is derived from an EMBL/GenBank/DDBJ whole genome shotgun (WGS) entry which is preliminary data.</text>
</comment>
<dbReference type="GO" id="GO:0045254">
    <property type="term" value="C:pyruvate dehydrogenase complex"/>
    <property type="evidence" value="ECO:0007669"/>
    <property type="project" value="InterPro"/>
</dbReference>